<accession>A0A2G1QT29</accession>
<evidence type="ECO:0000256" key="7">
    <source>
        <dbReference type="RuleBase" id="RU363032"/>
    </source>
</evidence>
<feature type="transmembrane region" description="Helical" evidence="7">
    <location>
        <begin position="394"/>
        <end position="420"/>
    </location>
</feature>
<dbReference type="GO" id="GO:0055085">
    <property type="term" value="P:transmembrane transport"/>
    <property type="evidence" value="ECO:0007669"/>
    <property type="project" value="InterPro"/>
</dbReference>
<feature type="transmembrane region" description="Helical" evidence="7">
    <location>
        <begin position="59"/>
        <end position="86"/>
    </location>
</feature>
<keyword evidence="5 7" id="KW-1133">Transmembrane helix</keyword>
<feature type="transmembrane region" description="Helical" evidence="7">
    <location>
        <begin position="255"/>
        <end position="278"/>
    </location>
</feature>
<name>A0A2G1QT29_9HYPH</name>
<feature type="transmembrane region" description="Helical" evidence="7">
    <location>
        <begin position="12"/>
        <end position="39"/>
    </location>
</feature>
<evidence type="ECO:0000256" key="1">
    <source>
        <dbReference type="ARBA" id="ARBA00004651"/>
    </source>
</evidence>
<dbReference type="PANTHER" id="PTHR30183:SF6">
    <property type="entry name" value="INNER MEMBRANE ABC TRANSPORTER PERMEASE PROTEIN YNJC"/>
    <property type="match status" value="1"/>
</dbReference>
<feature type="transmembrane region" description="Helical" evidence="7">
    <location>
        <begin position="355"/>
        <end position="382"/>
    </location>
</feature>
<evidence type="ECO:0000256" key="4">
    <source>
        <dbReference type="ARBA" id="ARBA00022692"/>
    </source>
</evidence>
<dbReference type="EMBL" id="PDVP01000001">
    <property type="protein sequence ID" value="PHP68696.1"/>
    <property type="molecule type" value="Genomic_DNA"/>
</dbReference>
<keyword evidence="3" id="KW-1003">Cell membrane</keyword>
<feature type="transmembrane region" description="Helical" evidence="7">
    <location>
        <begin position="107"/>
        <end position="130"/>
    </location>
</feature>
<dbReference type="InterPro" id="IPR035906">
    <property type="entry name" value="MetI-like_sf"/>
</dbReference>
<dbReference type="Gene3D" id="1.10.3720.10">
    <property type="entry name" value="MetI-like"/>
    <property type="match status" value="2"/>
</dbReference>
<evidence type="ECO:0000313" key="9">
    <source>
        <dbReference type="EMBL" id="PHP68696.1"/>
    </source>
</evidence>
<dbReference type="Pfam" id="PF00528">
    <property type="entry name" value="BPD_transp_1"/>
    <property type="match status" value="1"/>
</dbReference>
<dbReference type="AlphaFoldDB" id="A0A2G1QT29"/>
<dbReference type="InterPro" id="IPR000515">
    <property type="entry name" value="MetI-like"/>
</dbReference>
<protein>
    <submittedName>
        <fullName evidence="9">ABC transporter permease</fullName>
    </submittedName>
</protein>
<evidence type="ECO:0000256" key="2">
    <source>
        <dbReference type="ARBA" id="ARBA00022448"/>
    </source>
</evidence>
<dbReference type="PROSITE" id="PS50928">
    <property type="entry name" value="ABC_TM1"/>
    <property type="match status" value="1"/>
</dbReference>
<keyword evidence="2 7" id="KW-0813">Transport</keyword>
<feature type="transmembrane region" description="Helical" evidence="7">
    <location>
        <begin position="528"/>
        <end position="554"/>
    </location>
</feature>
<dbReference type="PANTHER" id="PTHR30183">
    <property type="entry name" value="MOLYBDENUM TRANSPORT SYSTEM PERMEASE PROTEIN MODB"/>
    <property type="match status" value="1"/>
</dbReference>
<keyword evidence="10" id="KW-1185">Reference proteome</keyword>
<keyword evidence="6 7" id="KW-0472">Membrane</keyword>
<reference evidence="9 10" key="1">
    <citation type="submission" date="2017-10" db="EMBL/GenBank/DDBJ databases">
        <title>Sedimentibacterium mangrovi gen. nov., sp. nov., a novel member of family Phyllobacteriacea isolated from mangrove sediment.</title>
        <authorList>
            <person name="Liao H."/>
            <person name="Tian Y."/>
        </authorList>
    </citation>
    <scope>NUCLEOTIDE SEQUENCE [LARGE SCALE GENOMIC DNA]</scope>
    <source>
        <strain evidence="9 10">X9-2-2</strain>
    </source>
</reference>
<evidence type="ECO:0000313" key="10">
    <source>
        <dbReference type="Proteomes" id="UP000221168"/>
    </source>
</evidence>
<proteinExistence type="inferred from homology"/>
<dbReference type="OrthoDB" id="7852521at2"/>
<feature type="transmembrane region" description="Helical" evidence="7">
    <location>
        <begin position="426"/>
        <end position="445"/>
    </location>
</feature>
<feature type="transmembrane region" description="Helical" evidence="7">
    <location>
        <begin position="478"/>
        <end position="499"/>
    </location>
</feature>
<dbReference type="CDD" id="cd06261">
    <property type="entry name" value="TM_PBP2"/>
    <property type="match status" value="1"/>
</dbReference>
<evidence type="ECO:0000256" key="6">
    <source>
        <dbReference type="ARBA" id="ARBA00023136"/>
    </source>
</evidence>
<dbReference type="SUPFAM" id="SSF161098">
    <property type="entry name" value="MetI-like"/>
    <property type="match status" value="2"/>
</dbReference>
<evidence type="ECO:0000256" key="3">
    <source>
        <dbReference type="ARBA" id="ARBA00022475"/>
    </source>
</evidence>
<dbReference type="GO" id="GO:0005886">
    <property type="term" value="C:plasma membrane"/>
    <property type="evidence" value="ECO:0007669"/>
    <property type="project" value="UniProtKB-SubCell"/>
</dbReference>
<comment type="caution">
    <text evidence="9">The sequence shown here is derived from an EMBL/GenBank/DDBJ whole genome shotgun (WGS) entry which is preliminary data.</text>
</comment>
<comment type="similarity">
    <text evidence="7">Belongs to the binding-protein-dependent transport system permease family.</text>
</comment>
<evidence type="ECO:0000256" key="5">
    <source>
        <dbReference type="ARBA" id="ARBA00022989"/>
    </source>
</evidence>
<dbReference type="RefSeq" id="WP_099303016.1">
    <property type="nucleotide sequence ID" value="NZ_PDVP01000001.1"/>
</dbReference>
<dbReference type="Proteomes" id="UP000221168">
    <property type="component" value="Unassembled WGS sequence"/>
</dbReference>
<feature type="domain" description="ABC transmembrane type-1" evidence="8">
    <location>
        <begin position="355"/>
        <end position="549"/>
    </location>
</feature>
<feature type="transmembrane region" description="Helical" evidence="7">
    <location>
        <begin position="304"/>
        <end position="335"/>
    </location>
</feature>
<keyword evidence="4 7" id="KW-0812">Transmembrane</keyword>
<feature type="transmembrane region" description="Helical" evidence="7">
    <location>
        <begin position="211"/>
        <end position="235"/>
    </location>
</feature>
<feature type="transmembrane region" description="Helical" evidence="7">
    <location>
        <begin position="150"/>
        <end position="174"/>
    </location>
</feature>
<organism evidence="9 10">
    <name type="scientific">Zhengella mangrovi</name>
    <dbReference type="NCBI Taxonomy" id="1982044"/>
    <lineage>
        <taxon>Bacteria</taxon>
        <taxon>Pseudomonadati</taxon>
        <taxon>Pseudomonadota</taxon>
        <taxon>Alphaproteobacteria</taxon>
        <taxon>Hyphomicrobiales</taxon>
        <taxon>Notoacmeibacteraceae</taxon>
        <taxon>Zhengella</taxon>
    </lineage>
</organism>
<evidence type="ECO:0000259" key="8">
    <source>
        <dbReference type="PROSITE" id="PS50928"/>
    </source>
</evidence>
<gene>
    <name evidence="9" type="ORF">CSC94_01495</name>
</gene>
<comment type="subcellular location">
    <subcellularLocation>
        <location evidence="1 7">Cell membrane</location>
        <topology evidence="1 7">Multi-pass membrane protein</topology>
    </subcellularLocation>
</comment>
<sequence>MTGFPVARLGPPLAIALLAGPVVAGLAGTLVPAFGYLPALGGDRFSLEPFRHLSAQPGLVQSCLVSLFAGLAATVVSLAGVALFVAAHAGTPLFGRLQHLLSPLLSVPHAAAAFGLAFLVAPSGWLARIVSPGLTGWTAPPDVLLVHDAMGLAMIAGLVAKEIPFLLLIALAALPQVRLAETRRLAASLGHGRIAGFLFFAWPPLYRQLRLAVLAVLAFSTSVVDVAVILGPVAPAPLAVRLVGWMNDPDLAMRFFASAGAILQLGITALACLLWLALERVGGGLLAWLRDGGWRGRRDRALRAAALVLPGLSALTIGAGLVLLAIWSVAGLWQFPDALPQAFTMRSWQRALPQLAGPLTVTFTVGILAAAIATVLAILCLRREDETMAPPGRLLWLVYLPLIVPQAAFLFGLQLLLIGIRAEPGLSALVLAHLVFVMPYVFLSLSDPWRAYDRRYETIAAGLGASRLRTFWRIRMPMMARAVLAAAAVGFAVSVGQYLPTLLVGAGRLTTITTEAVALASGGNRRVIGVYAFLQMLLPVIGFAIASLVPALLWRRRLS</sequence>